<keyword evidence="2" id="KW-1185">Reference proteome</keyword>
<protein>
    <submittedName>
        <fullName evidence="1">Uncharacterized protein</fullName>
    </submittedName>
</protein>
<dbReference type="AlphaFoldDB" id="A0A8R2H564"/>
<sequence>MDSWTTDILKQLEMPEHVINKFIEEEIDKITFLALTESMLKELVPKLKLRAILYSKIVELKEEKCTVHLNDTNVAPNKDEEFINLINPINTIDMIHDITNFEIMNEKEMDGTVIDNSLVLSSDEFLIQDIPSCNNRIKLILEQSQEGKNVLKFYHSSNNFSYAVRNKLVRLIIDYEVTHSPDQKLSMNHLLQLSQSIVQIFPNESESTYFIPYLKSKEYVRPTRGKLFDRYCNLTKDIRKLNVSPSTTTGECSSNTPVTAFNQDLNDSILWLKNNRESMDIVVNKWTETFSLRYDQMLKSNKQLNYFLEYPAISGPLGYKLIEIDFNILQPEKQLKLFDLFPILIECLPKYIKHFKPQLNKEASYQRFLNIIPTENRQEITVAILTYLPRIFPCVTICVPKTRIVDNNKRAKTFDSWRPSNREISEGFICIIKNAIELQEVYLNKENKASTFGLTVQPYVTLLCPDPSNEFIVAASYVVINKFVYSVETPLKAVDICFKTFFALNLNYPKESNHIWQFIQQFLYEITTKTDKNYQSVNLIINDLEKLKV</sequence>
<name>A0A8R2H564_ACYPI</name>
<dbReference type="RefSeq" id="XP_016656044.1">
    <property type="nucleotide sequence ID" value="XM_016800555.2"/>
</dbReference>
<dbReference type="InterPro" id="IPR013761">
    <property type="entry name" value="SAM/pointed_sf"/>
</dbReference>
<reference evidence="1" key="2">
    <citation type="submission" date="2022-06" db="UniProtKB">
        <authorList>
            <consortium name="EnsemblMetazoa"/>
        </authorList>
    </citation>
    <scope>IDENTIFICATION</scope>
</reference>
<accession>A0A8R2H564</accession>
<evidence type="ECO:0000313" key="1">
    <source>
        <dbReference type="EnsemblMetazoa" id="XP_016656044.1"/>
    </source>
</evidence>
<dbReference type="KEGG" id="api:100574931"/>
<proteinExistence type="predicted"/>
<reference evidence="2" key="1">
    <citation type="submission" date="2010-06" db="EMBL/GenBank/DDBJ databases">
        <authorList>
            <person name="Jiang H."/>
            <person name="Abraham K."/>
            <person name="Ali S."/>
            <person name="Alsbrooks S.L."/>
            <person name="Anim B.N."/>
            <person name="Anosike U.S."/>
            <person name="Attaway T."/>
            <person name="Bandaranaike D.P."/>
            <person name="Battles P.K."/>
            <person name="Bell S.N."/>
            <person name="Bell A.V."/>
            <person name="Beltran B."/>
            <person name="Bickham C."/>
            <person name="Bustamante Y."/>
            <person name="Caleb T."/>
            <person name="Canada A."/>
            <person name="Cardenas V."/>
            <person name="Carter K."/>
            <person name="Chacko J."/>
            <person name="Chandrabose M.N."/>
            <person name="Chavez D."/>
            <person name="Chavez A."/>
            <person name="Chen L."/>
            <person name="Chu H.-S."/>
            <person name="Claassen K.J."/>
            <person name="Cockrell R."/>
            <person name="Collins M."/>
            <person name="Cooper J.A."/>
            <person name="Cree A."/>
            <person name="Curry S.M."/>
            <person name="Da Y."/>
            <person name="Dao M.D."/>
            <person name="Das B."/>
            <person name="Davila M.-L."/>
            <person name="Davy-Carroll L."/>
            <person name="Denson S."/>
            <person name="Dinh H."/>
            <person name="Ebong V.E."/>
            <person name="Edwards J.R."/>
            <person name="Egan A."/>
            <person name="El-Daye J."/>
            <person name="Escobedo L."/>
            <person name="Fernandez S."/>
            <person name="Fernando P.R."/>
            <person name="Flagg N."/>
            <person name="Forbes L.D."/>
            <person name="Fowler R.G."/>
            <person name="Fu Q."/>
            <person name="Gabisi R.A."/>
            <person name="Ganer J."/>
            <person name="Garbino Pronczuk A."/>
            <person name="Garcia R.M."/>
            <person name="Garner T."/>
            <person name="Garrett T.E."/>
            <person name="Gonzalez D.A."/>
            <person name="Hamid H."/>
            <person name="Hawkins E.S."/>
            <person name="Hirani K."/>
            <person name="Hogues M.E."/>
            <person name="Hollins B."/>
            <person name="Hsiao C.-H."/>
            <person name="Jabil R."/>
            <person name="James M.L."/>
            <person name="Jhangiani S.N."/>
            <person name="Johnson B."/>
            <person name="Johnson Q."/>
            <person name="Joshi V."/>
            <person name="Kalu J.B."/>
            <person name="Kam C."/>
            <person name="Kashfia A."/>
            <person name="Keebler J."/>
            <person name="Kisamo H."/>
            <person name="Kovar C.L."/>
            <person name="Lago L.A."/>
            <person name="Lai C.-Y."/>
            <person name="Laidlaw J."/>
            <person name="Lara F."/>
            <person name="Le T.-K."/>
            <person name="Lee S.L."/>
            <person name="Legall F.H."/>
            <person name="Lemon S.J."/>
            <person name="Lewis L.R."/>
            <person name="Li B."/>
            <person name="Liu Y."/>
            <person name="Liu Y.-S."/>
            <person name="Lopez J."/>
            <person name="Lozado R.J."/>
            <person name="Lu J."/>
            <person name="Madu R.C."/>
            <person name="Maheshwari M."/>
            <person name="Maheshwari R."/>
            <person name="Malloy K."/>
            <person name="Martinez E."/>
            <person name="Mathew T."/>
            <person name="Mercado I.C."/>
            <person name="Mercado C."/>
            <person name="Meyer B."/>
            <person name="Montgomery K."/>
            <person name="Morgan M.B."/>
            <person name="Munidasa M."/>
            <person name="Nazareth L.V."/>
            <person name="Nelson J."/>
            <person name="Ng B.M."/>
            <person name="Nguyen N.B."/>
            <person name="Nguyen P.Q."/>
            <person name="Nguyen T."/>
            <person name="Obregon M."/>
            <person name="Okwuonu G.O."/>
            <person name="Onwere C.G."/>
            <person name="Orozco G."/>
            <person name="Parra A."/>
            <person name="Patel S."/>
            <person name="Patil S."/>
            <person name="Perez A."/>
            <person name="Perez Y."/>
            <person name="Pham C."/>
            <person name="Primus E.L."/>
            <person name="Pu L.-L."/>
            <person name="Puazo M."/>
            <person name="Qin X."/>
            <person name="Quiroz J.B."/>
            <person name="Reese J."/>
            <person name="Richards S."/>
            <person name="Rives C.M."/>
            <person name="Robberts R."/>
            <person name="Ruiz S.J."/>
            <person name="Ruiz M.J."/>
            <person name="Santibanez J."/>
            <person name="Schneider B.W."/>
            <person name="Sisson I."/>
            <person name="Smith M."/>
            <person name="Sodergren E."/>
            <person name="Song X.-Z."/>
            <person name="Song B.B."/>
            <person name="Summersgill H."/>
            <person name="Thelus R."/>
            <person name="Thornton R.D."/>
            <person name="Trejos Z.Y."/>
            <person name="Usmani K."/>
            <person name="Vattathil S."/>
            <person name="Villasana D."/>
            <person name="Walker D.L."/>
            <person name="Wang S."/>
            <person name="Wang K."/>
            <person name="White C.S."/>
            <person name="Williams A.C."/>
            <person name="Williamson J."/>
            <person name="Wilson K."/>
            <person name="Woghiren I.O."/>
            <person name="Woodworth J.R."/>
            <person name="Worley K.C."/>
            <person name="Wright R.A."/>
            <person name="Wu W."/>
            <person name="Young L."/>
            <person name="Zhang L."/>
            <person name="Zhang J."/>
            <person name="Zhu Y."/>
            <person name="Muzny D.M."/>
            <person name="Weinstock G."/>
            <person name="Gibbs R.A."/>
        </authorList>
    </citation>
    <scope>NUCLEOTIDE SEQUENCE [LARGE SCALE GENOMIC DNA]</scope>
    <source>
        <strain evidence="2">LSR1</strain>
    </source>
</reference>
<dbReference type="Gene3D" id="1.10.150.50">
    <property type="entry name" value="Transcription Factor, Ets-1"/>
    <property type="match status" value="1"/>
</dbReference>
<evidence type="ECO:0000313" key="2">
    <source>
        <dbReference type="Proteomes" id="UP000007819"/>
    </source>
</evidence>
<dbReference type="Proteomes" id="UP000007819">
    <property type="component" value="Chromosome X"/>
</dbReference>
<dbReference type="OrthoDB" id="6591769at2759"/>
<dbReference type="EnsemblMetazoa" id="XM_016800555.2">
    <property type="protein sequence ID" value="XP_016656044.1"/>
    <property type="gene ID" value="LOC100574931"/>
</dbReference>
<dbReference type="GeneID" id="100574931"/>
<organism evidence="1 2">
    <name type="scientific">Acyrthosiphon pisum</name>
    <name type="common">Pea aphid</name>
    <dbReference type="NCBI Taxonomy" id="7029"/>
    <lineage>
        <taxon>Eukaryota</taxon>
        <taxon>Metazoa</taxon>
        <taxon>Ecdysozoa</taxon>
        <taxon>Arthropoda</taxon>
        <taxon>Hexapoda</taxon>
        <taxon>Insecta</taxon>
        <taxon>Pterygota</taxon>
        <taxon>Neoptera</taxon>
        <taxon>Paraneoptera</taxon>
        <taxon>Hemiptera</taxon>
        <taxon>Sternorrhyncha</taxon>
        <taxon>Aphidomorpha</taxon>
        <taxon>Aphidoidea</taxon>
        <taxon>Aphididae</taxon>
        <taxon>Macrosiphini</taxon>
        <taxon>Acyrthosiphon</taxon>
    </lineage>
</organism>